<feature type="chain" id="PRO_5042211110" description="SET domain-containing protein" evidence="2">
    <location>
        <begin position="23"/>
        <end position="632"/>
    </location>
</feature>
<dbReference type="Gene3D" id="3.90.1410.10">
    <property type="entry name" value="set domain protein methyltransferase, domain 1"/>
    <property type="match status" value="1"/>
</dbReference>
<name>A0AAD2CSR9_9STRA</name>
<organism evidence="4 5">
    <name type="scientific">Cylindrotheca closterium</name>
    <dbReference type="NCBI Taxonomy" id="2856"/>
    <lineage>
        <taxon>Eukaryota</taxon>
        <taxon>Sar</taxon>
        <taxon>Stramenopiles</taxon>
        <taxon>Ochrophyta</taxon>
        <taxon>Bacillariophyta</taxon>
        <taxon>Bacillariophyceae</taxon>
        <taxon>Bacillariophycidae</taxon>
        <taxon>Bacillariales</taxon>
        <taxon>Bacillariaceae</taxon>
        <taxon>Cylindrotheca</taxon>
    </lineage>
</organism>
<feature type="domain" description="SET" evidence="3">
    <location>
        <begin position="494"/>
        <end position="619"/>
    </location>
</feature>
<dbReference type="EMBL" id="CAKOGP040001335">
    <property type="protein sequence ID" value="CAJ1945193.1"/>
    <property type="molecule type" value="Genomic_DNA"/>
</dbReference>
<reference evidence="4" key="1">
    <citation type="submission" date="2023-08" db="EMBL/GenBank/DDBJ databases">
        <authorList>
            <person name="Audoor S."/>
            <person name="Bilcke G."/>
        </authorList>
    </citation>
    <scope>NUCLEOTIDE SEQUENCE</scope>
</reference>
<dbReference type="SUPFAM" id="SSF82199">
    <property type="entry name" value="SET domain"/>
    <property type="match status" value="2"/>
</dbReference>
<dbReference type="InterPro" id="IPR001214">
    <property type="entry name" value="SET_dom"/>
</dbReference>
<evidence type="ECO:0000313" key="5">
    <source>
        <dbReference type="Proteomes" id="UP001295423"/>
    </source>
</evidence>
<feature type="region of interest" description="Disordered" evidence="1">
    <location>
        <begin position="389"/>
        <end position="430"/>
    </location>
</feature>
<dbReference type="Gene3D" id="2.170.270.10">
    <property type="entry name" value="SET domain"/>
    <property type="match status" value="1"/>
</dbReference>
<dbReference type="Proteomes" id="UP001295423">
    <property type="component" value="Unassembled WGS sequence"/>
</dbReference>
<dbReference type="AlphaFoldDB" id="A0AAD2CSR9"/>
<evidence type="ECO:0000313" key="4">
    <source>
        <dbReference type="EMBL" id="CAJ1945193.1"/>
    </source>
</evidence>
<accession>A0AAD2CSR9</accession>
<evidence type="ECO:0000256" key="2">
    <source>
        <dbReference type="SAM" id="SignalP"/>
    </source>
</evidence>
<evidence type="ECO:0000256" key="1">
    <source>
        <dbReference type="SAM" id="MobiDB-lite"/>
    </source>
</evidence>
<protein>
    <recommendedName>
        <fullName evidence="3">SET domain-containing protein</fullName>
    </recommendedName>
</protein>
<dbReference type="InterPro" id="IPR046341">
    <property type="entry name" value="SET_dom_sf"/>
</dbReference>
<feature type="compositionally biased region" description="Acidic residues" evidence="1">
    <location>
        <begin position="389"/>
        <end position="428"/>
    </location>
</feature>
<feature type="signal peptide" evidence="2">
    <location>
        <begin position="1"/>
        <end position="22"/>
    </location>
</feature>
<sequence length="632" mass="71832">MGHFRDLVIAACFGLCIQDSVASKPNRDDRRKQVLEWLSEQQEEGFYFNGKLSHQDGRIIASQSVEADEVLMEIPRSAVLSIGSGYVEGNTFCMLYKALERELDLKDTSKYSVYLQQLKEEQASDIDLPSLWSNTGQRLLELVSMTHPMNKINSVLEDYSHCIDGLPKEEKIETDEERTGFGIYNGEQHDNRALEDTQEDKIEELNLALAVKHHIDRKYMVPLYDQLEHHHVNYNTNHQVLDDKTIRIVAVRNIGIGEALSRPSMGCLEACEEFAHANFIETFKNYGEVQSYPHLLTFGNGISLIYHGADEEENAGRGKIEWIQAPTYESQIAAMAVEHNAQRTEYLQEVLPSRESVDEREWLQINEYCHALMDVLNVIVVEGSKLDLISEENEEEQDSEDEASEAEENEEEDSDDEGEESDYTDDDPWMVNGCDLSEDCTIDEIGFSRGCGETYHFDAKRNETEWVLMRSAYIAVVGPQQASMDLTFGSGFKVPFRVGHSPGRGRGVFATTDIPKGTLVWQSDFTATFTEGEQFRRFLAVLPDDMVCDLIIWCYTTLTLSGQDVIYCDLEEGSLVNSYDELSEYNVGVQKLLFSRKELDAGFAMRDILAGEEFITAYDEFDTENYKSFGLL</sequence>
<comment type="caution">
    <text evidence="4">The sequence shown here is derived from an EMBL/GenBank/DDBJ whole genome shotgun (WGS) entry which is preliminary data.</text>
</comment>
<keyword evidence="2" id="KW-0732">Signal</keyword>
<gene>
    <name evidence="4" type="ORF">CYCCA115_LOCUS9337</name>
</gene>
<dbReference type="PROSITE" id="PS50280">
    <property type="entry name" value="SET"/>
    <property type="match status" value="1"/>
</dbReference>
<evidence type="ECO:0000259" key="3">
    <source>
        <dbReference type="PROSITE" id="PS50280"/>
    </source>
</evidence>
<keyword evidence="5" id="KW-1185">Reference proteome</keyword>
<proteinExistence type="predicted"/>